<dbReference type="InterPro" id="IPR004013">
    <property type="entry name" value="PHP_dom"/>
</dbReference>
<keyword evidence="3" id="KW-1185">Reference proteome</keyword>
<dbReference type="Gene3D" id="1.10.150.650">
    <property type="match status" value="1"/>
</dbReference>
<dbReference type="InterPro" id="IPR003141">
    <property type="entry name" value="Pol/His_phosphatase_N"/>
</dbReference>
<dbReference type="SMART" id="SM00481">
    <property type="entry name" value="POLIIIAc"/>
    <property type="match status" value="1"/>
</dbReference>
<dbReference type="RefSeq" id="WP_091639478.1">
    <property type="nucleotide sequence ID" value="NZ_FOEG01000001.1"/>
</dbReference>
<dbReference type="Pfam" id="PF02811">
    <property type="entry name" value="PHP"/>
    <property type="match status" value="1"/>
</dbReference>
<reference evidence="2 3" key="1">
    <citation type="submission" date="2016-10" db="EMBL/GenBank/DDBJ databases">
        <authorList>
            <person name="de Groot N.N."/>
        </authorList>
    </citation>
    <scope>NUCLEOTIDE SEQUENCE [LARGE SCALE GENOMIC DNA]</scope>
    <source>
        <strain evidence="2 3">CGMCC 1.6291</strain>
    </source>
</reference>
<evidence type="ECO:0000313" key="3">
    <source>
        <dbReference type="Proteomes" id="UP000199657"/>
    </source>
</evidence>
<dbReference type="SUPFAM" id="SSF89550">
    <property type="entry name" value="PHP domain-like"/>
    <property type="match status" value="1"/>
</dbReference>
<dbReference type="InterPro" id="IPR052018">
    <property type="entry name" value="PHP_domain"/>
</dbReference>
<dbReference type="InterPro" id="IPR016195">
    <property type="entry name" value="Pol/histidinol_Pase-like"/>
</dbReference>
<evidence type="ECO:0000313" key="2">
    <source>
        <dbReference type="EMBL" id="SEO50169.1"/>
    </source>
</evidence>
<name>A0A1H8Q7E6_9GAMM</name>
<gene>
    <name evidence="2" type="ORF">SAMN04488052_101402</name>
</gene>
<dbReference type="EMBL" id="FOEG01000001">
    <property type="protein sequence ID" value="SEO50169.1"/>
    <property type="molecule type" value="Genomic_DNA"/>
</dbReference>
<organism evidence="2 3">
    <name type="scientific">Aquisalimonas asiatica</name>
    <dbReference type="NCBI Taxonomy" id="406100"/>
    <lineage>
        <taxon>Bacteria</taxon>
        <taxon>Pseudomonadati</taxon>
        <taxon>Pseudomonadota</taxon>
        <taxon>Gammaproteobacteria</taxon>
        <taxon>Chromatiales</taxon>
        <taxon>Ectothiorhodospiraceae</taxon>
        <taxon>Aquisalimonas</taxon>
    </lineage>
</organism>
<dbReference type="GO" id="GO:0035312">
    <property type="term" value="F:5'-3' DNA exonuclease activity"/>
    <property type="evidence" value="ECO:0007669"/>
    <property type="project" value="TreeGrafter"/>
</dbReference>
<dbReference type="OrthoDB" id="9804333at2"/>
<dbReference type="STRING" id="406100.SAMN04488052_101402"/>
<evidence type="ECO:0000259" key="1">
    <source>
        <dbReference type="SMART" id="SM00481"/>
    </source>
</evidence>
<dbReference type="AlphaFoldDB" id="A0A1H8Q7E6"/>
<feature type="domain" description="Polymerase/histidinol phosphatase N-terminal" evidence="1">
    <location>
        <begin position="13"/>
        <end position="78"/>
    </location>
</feature>
<sequence>MSNASTVSPALCVDLHTHSTASDGALSPAALVERAAAGGVTTLALTDHDTVAGVAAAREAAATAGMQLVAGVEISTLWERREIHVVGLGVGAHPVFNQGLVHQQAQRWRRAEQIATKLAKRGYPGAYEAVAGEEGRAPGRAHFARWLVAQGAARDFRQVFKRFLGRNGHAWVRPEWVSMATAVQWIHLAGGVAVLAHPFAYAMTGAWRRRLCEAFVEAGGDGVEVVTGRTTPTQVRDGIGLALRHGLRASLGSDFHRDGSGLEPGRLASLPEAVTPVWSVEQSATRPTDLSFRSV</sequence>
<accession>A0A1H8Q7E6</accession>
<dbReference type="PANTHER" id="PTHR42924:SF3">
    <property type="entry name" value="POLYMERASE_HISTIDINOL PHOSPHATASE N-TERMINAL DOMAIN-CONTAINING PROTEIN"/>
    <property type="match status" value="1"/>
</dbReference>
<proteinExistence type="predicted"/>
<dbReference type="CDD" id="cd07438">
    <property type="entry name" value="PHP_HisPPase_AMP"/>
    <property type="match status" value="1"/>
</dbReference>
<dbReference type="Gene3D" id="3.20.20.140">
    <property type="entry name" value="Metal-dependent hydrolases"/>
    <property type="match status" value="1"/>
</dbReference>
<dbReference type="PANTHER" id="PTHR42924">
    <property type="entry name" value="EXONUCLEASE"/>
    <property type="match status" value="1"/>
</dbReference>
<protein>
    <recommendedName>
        <fullName evidence="1">Polymerase/histidinol phosphatase N-terminal domain-containing protein</fullName>
    </recommendedName>
</protein>
<dbReference type="GO" id="GO:0004534">
    <property type="term" value="F:5'-3' RNA exonuclease activity"/>
    <property type="evidence" value="ECO:0007669"/>
    <property type="project" value="TreeGrafter"/>
</dbReference>
<dbReference type="Proteomes" id="UP000199657">
    <property type="component" value="Unassembled WGS sequence"/>
</dbReference>